<comment type="subcellular location">
    <subcellularLocation>
        <location evidence="1">Cell membrane</location>
        <topology evidence="1">Multi-pass membrane protein</topology>
    </subcellularLocation>
</comment>
<evidence type="ECO:0000256" key="5">
    <source>
        <dbReference type="ARBA" id="ARBA00022597"/>
    </source>
</evidence>
<keyword evidence="7 11" id="KW-1133">Transmembrane helix</keyword>
<name>A0A949TUA0_9CLOT</name>
<dbReference type="Pfam" id="PF02653">
    <property type="entry name" value="BPD_transp_2"/>
    <property type="match status" value="1"/>
</dbReference>
<dbReference type="RefSeq" id="WP_218319082.1">
    <property type="nucleotide sequence ID" value="NZ_JAEEGC010000017.1"/>
</dbReference>
<keyword evidence="6 11" id="KW-0812">Transmembrane</keyword>
<keyword evidence="8 11" id="KW-0472">Membrane</keyword>
<evidence type="ECO:0000256" key="3">
    <source>
        <dbReference type="ARBA" id="ARBA00022475"/>
    </source>
</evidence>
<gene>
    <name evidence="12" type="ORF">I6U48_03650</name>
</gene>
<accession>A0A949TUA0</accession>
<evidence type="ECO:0000256" key="4">
    <source>
        <dbReference type="ARBA" id="ARBA00022519"/>
    </source>
</evidence>
<feature type="transmembrane region" description="Helical" evidence="11">
    <location>
        <begin position="206"/>
        <end position="224"/>
    </location>
</feature>
<evidence type="ECO:0000256" key="1">
    <source>
        <dbReference type="ARBA" id="ARBA00004651"/>
    </source>
</evidence>
<feature type="transmembrane region" description="Helical" evidence="11">
    <location>
        <begin position="230"/>
        <end position="247"/>
    </location>
</feature>
<keyword evidence="5" id="KW-0762">Sugar transport</keyword>
<comment type="function">
    <text evidence="9">Part of the binding-protein-dependent transport system for D-xylose. Probably responsible for the translocation of the substrate across the membrane.</text>
</comment>
<keyword evidence="3" id="KW-1003">Cell membrane</keyword>
<keyword evidence="4" id="KW-0997">Cell inner membrane</keyword>
<feature type="transmembrane region" description="Helical" evidence="11">
    <location>
        <begin position="166"/>
        <end position="185"/>
    </location>
</feature>
<dbReference type="CDD" id="cd06579">
    <property type="entry name" value="TM_PBP1_transp_AraH_like"/>
    <property type="match status" value="1"/>
</dbReference>
<dbReference type="PANTHER" id="PTHR32196">
    <property type="entry name" value="ABC TRANSPORTER PERMEASE PROTEIN YPHD-RELATED-RELATED"/>
    <property type="match status" value="1"/>
</dbReference>
<feature type="transmembrane region" description="Helical" evidence="11">
    <location>
        <begin position="94"/>
        <end position="114"/>
    </location>
</feature>
<comment type="caution">
    <text evidence="12">The sequence shown here is derived from an EMBL/GenBank/DDBJ whole genome shotgun (WGS) entry which is preliminary data.</text>
</comment>
<feature type="transmembrane region" description="Helical" evidence="11">
    <location>
        <begin position="277"/>
        <end position="300"/>
    </location>
</feature>
<evidence type="ECO:0000256" key="10">
    <source>
        <dbReference type="ARBA" id="ARBA00035686"/>
    </source>
</evidence>
<organism evidence="12 13">
    <name type="scientific">Clostridium thailandense</name>
    <dbReference type="NCBI Taxonomy" id="2794346"/>
    <lineage>
        <taxon>Bacteria</taxon>
        <taxon>Bacillati</taxon>
        <taxon>Bacillota</taxon>
        <taxon>Clostridia</taxon>
        <taxon>Eubacteriales</taxon>
        <taxon>Clostridiaceae</taxon>
        <taxon>Clostridium</taxon>
    </lineage>
</organism>
<feature type="transmembrane region" description="Helical" evidence="11">
    <location>
        <begin position="121"/>
        <end position="146"/>
    </location>
</feature>
<dbReference type="InterPro" id="IPR001851">
    <property type="entry name" value="ABC_transp_permease"/>
</dbReference>
<evidence type="ECO:0000256" key="6">
    <source>
        <dbReference type="ARBA" id="ARBA00022692"/>
    </source>
</evidence>
<dbReference type="GO" id="GO:0005886">
    <property type="term" value="C:plasma membrane"/>
    <property type="evidence" value="ECO:0007669"/>
    <property type="project" value="UniProtKB-SubCell"/>
</dbReference>
<keyword evidence="2" id="KW-0813">Transport</keyword>
<feature type="transmembrane region" description="Helical" evidence="11">
    <location>
        <begin position="71"/>
        <end position="88"/>
    </location>
</feature>
<dbReference type="EMBL" id="JAEEGC010000017">
    <property type="protein sequence ID" value="MBV7272011.1"/>
    <property type="molecule type" value="Genomic_DNA"/>
</dbReference>
<evidence type="ECO:0000256" key="7">
    <source>
        <dbReference type="ARBA" id="ARBA00022989"/>
    </source>
</evidence>
<feature type="transmembrane region" description="Helical" evidence="11">
    <location>
        <begin position="315"/>
        <end position="342"/>
    </location>
</feature>
<dbReference type="PANTHER" id="PTHR32196:SF32">
    <property type="entry name" value="XYLOSE TRANSPORT SYSTEM PERMEASE PROTEIN XYLH"/>
    <property type="match status" value="1"/>
</dbReference>
<dbReference type="NCBIfam" id="NF040906">
    <property type="entry name" value="GguB"/>
    <property type="match status" value="1"/>
</dbReference>
<protein>
    <recommendedName>
        <fullName evidence="10">Xylose transport system permease protein XylH</fullName>
    </recommendedName>
</protein>
<feature type="transmembrane region" description="Helical" evidence="11">
    <location>
        <begin position="12"/>
        <end position="33"/>
    </location>
</feature>
<evidence type="ECO:0000313" key="12">
    <source>
        <dbReference type="EMBL" id="MBV7272011.1"/>
    </source>
</evidence>
<sequence>MGNFKNIVKEYSMVIALVVIAGFFEIVTGGTLLKPLNVTNLILQNSYVLVLAVGMLLVIVAFHIDLSVGSVAAIIGSISAILMIKMHFSVVVSIILSLLVGALIGAFQGFWIAYVKIPAFIVTLAGMLIFRGLTMVSLNGTSIAPYPVAFQKISSGFIPDIFHGKSYHITTILIGIICTVIYVVFEIRKRNTQKKFNLAVSSQGIFIAKIVLIIAAINAFTFNLASYKGIPNVLVLMAVLIVGYTFIMTKTVLGRHIYALGGNEKAAKLSGVKTQRLVFWVFVNMGVLAALSGLVFAARLNSATPNAGQGFELDAIAACFIGGASASGGIGTVIGAIIGGLVMGIMNNGMSLIGLGIDWQQAIKGLVLLLAVAFDVYTKSKSS</sequence>
<evidence type="ECO:0000256" key="8">
    <source>
        <dbReference type="ARBA" id="ARBA00023136"/>
    </source>
</evidence>
<dbReference type="AlphaFoldDB" id="A0A949TUA0"/>
<evidence type="ECO:0000256" key="2">
    <source>
        <dbReference type="ARBA" id="ARBA00022448"/>
    </source>
</evidence>
<evidence type="ECO:0000313" key="13">
    <source>
        <dbReference type="Proteomes" id="UP000694308"/>
    </source>
</evidence>
<proteinExistence type="predicted"/>
<keyword evidence="13" id="KW-1185">Reference proteome</keyword>
<evidence type="ECO:0000256" key="9">
    <source>
        <dbReference type="ARBA" id="ARBA00035611"/>
    </source>
</evidence>
<dbReference type="GO" id="GO:0022857">
    <property type="term" value="F:transmembrane transporter activity"/>
    <property type="evidence" value="ECO:0007669"/>
    <property type="project" value="InterPro"/>
</dbReference>
<evidence type="ECO:0000256" key="11">
    <source>
        <dbReference type="SAM" id="Phobius"/>
    </source>
</evidence>
<feature type="transmembrane region" description="Helical" evidence="11">
    <location>
        <begin position="45"/>
        <end position="64"/>
    </location>
</feature>
<dbReference type="Proteomes" id="UP000694308">
    <property type="component" value="Unassembled WGS sequence"/>
</dbReference>
<reference evidence="12" key="1">
    <citation type="submission" date="2020-12" db="EMBL/GenBank/DDBJ databases">
        <title>Clostridium thailandense sp. nov., a novel acetogenic bacterium isolated from peat land soil in Thailand.</title>
        <authorList>
            <person name="Chaikitkaew S."/>
            <person name="Birkeland N.K."/>
        </authorList>
    </citation>
    <scope>NUCLEOTIDE SEQUENCE</scope>
    <source>
        <strain evidence="12">PL3</strain>
    </source>
</reference>